<gene>
    <name evidence="4" type="ORF">D7I46_08605</name>
</gene>
<reference evidence="4 5" key="1">
    <citation type="submission" date="2018-09" db="EMBL/GenBank/DDBJ databases">
        <title>Genome sequencing of strain 1JSPR-7.</title>
        <authorList>
            <person name="Heo J."/>
            <person name="Kim S.-J."/>
            <person name="Kwon S.-W."/>
        </authorList>
    </citation>
    <scope>NUCLEOTIDE SEQUENCE [LARGE SCALE GENOMIC DNA]</scope>
    <source>
        <strain evidence="4 5">1JSPR-7</strain>
    </source>
</reference>
<dbReference type="Proteomes" id="UP000269374">
    <property type="component" value="Chromosome"/>
</dbReference>
<evidence type="ECO:0000313" key="4">
    <source>
        <dbReference type="EMBL" id="AYG01150.1"/>
    </source>
</evidence>
<feature type="coiled-coil region" evidence="1">
    <location>
        <begin position="391"/>
        <end position="475"/>
    </location>
</feature>
<feature type="compositionally biased region" description="Basic and acidic residues" evidence="2">
    <location>
        <begin position="220"/>
        <end position="236"/>
    </location>
</feature>
<keyword evidence="3" id="KW-0812">Transmembrane</keyword>
<sequence length="486" mass="54650">MKIIHFDVPKKVKKQLKLTTFDLPVVQATELLGVLRQYTIEHPMKLTVGFKITDSNGEEELDDKLIISEDSSNNLLLLIRQVLFSDRYPEIPAAAKEEYLTEIEQELKEKAKPLKSTEPPIQAQIETKQARSSYDKQLQPRKKIRWGLLLILVVDVIIISLVFYVLNLKTLAIIFPIFSILIGGGIEIVRRLIQQPKIKQKIESSASPQIEKSTNLQDSSYKESVHSPEMKQEIQKSELEVEKSAPNLIIEPEQNSAAAPLSETIVQPEKGAVSEIAADEISASPSLEEQLAEKEAEIARLKAEAEKPITELETNLKAPLPSPSFPVFSDDVLPSAASLITNTPANASSSFEGEMMGLVGNNNPEMTKAIMEQLGLQDSQTIARQVQENYLPKQNQELEQAKQTINEQKEAKIEEAKREFEKRENELQAQAQLALSSRESELKKKYDNLIFTETNERLEAQRQRAKEYSNRLLGNLLSSMGLGKIQ</sequence>
<feature type="transmembrane region" description="Helical" evidence="3">
    <location>
        <begin position="146"/>
        <end position="166"/>
    </location>
</feature>
<organism evidence="4 5">
    <name type="scientific">Lactococcus allomyrinae</name>
    <dbReference type="NCBI Taxonomy" id="2419773"/>
    <lineage>
        <taxon>Bacteria</taxon>
        <taxon>Bacillati</taxon>
        <taxon>Bacillota</taxon>
        <taxon>Bacilli</taxon>
        <taxon>Lactobacillales</taxon>
        <taxon>Streptococcaceae</taxon>
        <taxon>Lactococcus</taxon>
    </lineage>
</organism>
<protein>
    <submittedName>
        <fullName evidence="4">Uncharacterized protein</fullName>
    </submittedName>
</protein>
<evidence type="ECO:0000256" key="1">
    <source>
        <dbReference type="SAM" id="Coils"/>
    </source>
</evidence>
<dbReference type="EMBL" id="CP032627">
    <property type="protein sequence ID" value="AYG01150.1"/>
    <property type="molecule type" value="Genomic_DNA"/>
</dbReference>
<dbReference type="RefSeq" id="WP_120772530.1">
    <property type="nucleotide sequence ID" value="NZ_CP032627.1"/>
</dbReference>
<evidence type="ECO:0000256" key="3">
    <source>
        <dbReference type="SAM" id="Phobius"/>
    </source>
</evidence>
<name>A0A387BJP1_9LACT</name>
<accession>A0A387BJP1</accession>
<evidence type="ECO:0000313" key="5">
    <source>
        <dbReference type="Proteomes" id="UP000269374"/>
    </source>
</evidence>
<keyword evidence="5" id="KW-1185">Reference proteome</keyword>
<proteinExistence type="predicted"/>
<feature type="region of interest" description="Disordered" evidence="2">
    <location>
        <begin position="204"/>
        <end position="236"/>
    </location>
</feature>
<keyword evidence="3" id="KW-1133">Transmembrane helix</keyword>
<dbReference type="AlphaFoldDB" id="A0A387BJP1"/>
<keyword evidence="3" id="KW-0472">Membrane</keyword>
<feature type="transmembrane region" description="Helical" evidence="3">
    <location>
        <begin position="172"/>
        <end position="193"/>
    </location>
</feature>
<keyword evidence="1" id="KW-0175">Coiled coil</keyword>
<dbReference type="KEGG" id="lact:D7I46_08605"/>
<feature type="compositionally biased region" description="Polar residues" evidence="2">
    <location>
        <begin position="204"/>
        <end position="219"/>
    </location>
</feature>
<evidence type="ECO:0000256" key="2">
    <source>
        <dbReference type="SAM" id="MobiDB-lite"/>
    </source>
</evidence>